<dbReference type="Gene3D" id="3.90.1150.10">
    <property type="entry name" value="Aspartate Aminotransferase, domain 1"/>
    <property type="match status" value="1"/>
</dbReference>
<comment type="cofactor">
    <cofactor evidence="1">
        <name>pyridoxal 5'-phosphate</name>
        <dbReference type="ChEBI" id="CHEBI:597326"/>
    </cofactor>
</comment>
<keyword evidence="4" id="KW-0808">Transferase</keyword>
<dbReference type="Proteomes" id="UP000019226">
    <property type="component" value="Chromosome"/>
</dbReference>
<dbReference type="CDD" id="cd00609">
    <property type="entry name" value="AAT_like"/>
    <property type="match status" value="1"/>
</dbReference>
<keyword evidence="5" id="KW-0663">Pyridoxal phosphate</keyword>
<name>A0ABN4CEF1_9CORY</name>
<organism evidence="7 8">
    <name type="scientific">Corynebacterium casei LMG S-19264</name>
    <dbReference type="NCBI Taxonomy" id="1285583"/>
    <lineage>
        <taxon>Bacteria</taxon>
        <taxon>Bacillati</taxon>
        <taxon>Actinomycetota</taxon>
        <taxon>Actinomycetes</taxon>
        <taxon>Mycobacteriales</taxon>
        <taxon>Corynebacteriaceae</taxon>
        <taxon>Corynebacterium</taxon>
    </lineage>
</organism>
<dbReference type="RefSeq" id="WP_025387205.1">
    <property type="nucleotide sequence ID" value="NZ_CP004350.1"/>
</dbReference>
<dbReference type="PANTHER" id="PTHR46383">
    <property type="entry name" value="ASPARTATE AMINOTRANSFERASE"/>
    <property type="match status" value="1"/>
</dbReference>
<evidence type="ECO:0000259" key="6">
    <source>
        <dbReference type="Pfam" id="PF00155"/>
    </source>
</evidence>
<dbReference type="InterPro" id="IPR050596">
    <property type="entry name" value="AspAT/PAT-like"/>
</dbReference>
<evidence type="ECO:0000256" key="1">
    <source>
        <dbReference type="ARBA" id="ARBA00001933"/>
    </source>
</evidence>
<feature type="domain" description="Aminotransferase class I/classII large" evidence="6">
    <location>
        <begin position="28"/>
        <end position="366"/>
    </location>
</feature>
<dbReference type="InterPro" id="IPR015424">
    <property type="entry name" value="PyrdxlP-dep_Trfase"/>
</dbReference>
<accession>A0ABN4CEF1</accession>
<dbReference type="InterPro" id="IPR015422">
    <property type="entry name" value="PyrdxlP-dep_Trfase_small"/>
</dbReference>
<evidence type="ECO:0000313" key="8">
    <source>
        <dbReference type="Proteomes" id="UP000019226"/>
    </source>
</evidence>
<proteinExistence type="inferred from homology"/>
<comment type="similarity">
    <text evidence="2">Belongs to the class-I pyridoxal-phosphate-dependent aminotransferase family.</text>
</comment>
<evidence type="ECO:0000313" key="7">
    <source>
        <dbReference type="EMBL" id="AHI19392.1"/>
    </source>
</evidence>
<protein>
    <submittedName>
        <fullName evidence="7">Aminotransferase</fullName>
    </submittedName>
</protein>
<evidence type="ECO:0000256" key="2">
    <source>
        <dbReference type="ARBA" id="ARBA00007441"/>
    </source>
</evidence>
<dbReference type="GeneID" id="82876986"/>
<dbReference type="InterPro" id="IPR015421">
    <property type="entry name" value="PyrdxlP-dep_Trfase_major"/>
</dbReference>
<keyword evidence="3 7" id="KW-0032">Aminotransferase</keyword>
<evidence type="ECO:0000256" key="3">
    <source>
        <dbReference type="ARBA" id="ARBA00022576"/>
    </source>
</evidence>
<dbReference type="Pfam" id="PF00155">
    <property type="entry name" value="Aminotran_1_2"/>
    <property type="match status" value="1"/>
</dbReference>
<evidence type="ECO:0000256" key="5">
    <source>
        <dbReference type="ARBA" id="ARBA00022898"/>
    </source>
</evidence>
<evidence type="ECO:0000256" key="4">
    <source>
        <dbReference type="ARBA" id="ARBA00022679"/>
    </source>
</evidence>
<reference evidence="8" key="1">
    <citation type="submission" date="2013-02" db="EMBL/GenBank/DDBJ databases">
        <title>The complete genome sequence of Corynebacterium casei LMG S-19264 (=DSM 44701).</title>
        <authorList>
            <person name="Ruckert C."/>
            <person name="Albersmeier A."/>
            <person name="Kalinowski J."/>
        </authorList>
    </citation>
    <scope>NUCLEOTIDE SEQUENCE [LARGE SCALE GENOMIC DNA]</scope>
    <source>
        <strain evidence="8">LMG S-19264</strain>
    </source>
</reference>
<dbReference type="InterPro" id="IPR004839">
    <property type="entry name" value="Aminotransferase_I/II_large"/>
</dbReference>
<dbReference type="GO" id="GO:0008483">
    <property type="term" value="F:transaminase activity"/>
    <property type="evidence" value="ECO:0007669"/>
    <property type="project" value="UniProtKB-KW"/>
</dbReference>
<dbReference type="EMBL" id="CP004350">
    <property type="protein sequence ID" value="AHI19392.1"/>
    <property type="molecule type" value="Genomic_DNA"/>
</dbReference>
<keyword evidence="8" id="KW-1185">Reference proteome</keyword>
<sequence>MNTIAQRIFDQREASLRPPLGVVPPGAVSLALGEPDFAPPQAVIDASLKAIQHGRTNYTDQHGIAELRDALLAALPARPSDWDKNNIVVTHGATAGLGALFFALIEPGDKVVIPQPAYSLYADQVVLAGGTVEFVPMGTDLHFDCEKLAVALKGAKMVVFSNPSNPNGIVHTRAELEKLAELLDGTETMVVSDEAYSALTYTEEKFTSALEVEGLKERTLYVQTFSKKYCMTGFRVGYVAGDKDLIAAIAQMHRTFNGSVSEQAQLAALAAVKLHEAVVTPMLEEYAQRRDLVVRLLSDIPHVQLVEPEGAFYAFFSYDTGVPSSEVAADLAERGVLVRAGAEYGPDAESHIRLSFAASQTDIERGIGIIRQYFEEGA</sequence>
<dbReference type="SUPFAM" id="SSF53383">
    <property type="entry name" value="PLP-dependent transferases"/>
    <property type="match status" value="1"/>
</dbReference>
<dbReference type="Gene3D" id="3.40.640.10">
    <property type="entry name" value="Type I PLP-dependent aspartate aminotransferase-like (Major domain)"/>
    <property type="match status" value="1"/>
</dbReference>
<gene>
    <name evidence="7" type="ORF">CCASEI_04070</name>
</gene>
<dbReference type="PANTHER" id="PTHR46383:SF1">
    <property type="entry name" value="ASPARTATE AMINOTRANSFERASE"/>
    <property type="match status" value="1"/>
</dbReference>